<reference evidence="13 14" key="1">
    <citation type="submission" date="2020-01" db="EMBL/GenBank/DDBJ databases">
        <title>Kibdelosporangium persica a novel Actinomycetes from a hot desert in Iran.</title>
        <authorList>
            <person name="Safaei N."/>
            <person name="Zaburannyi N."/>
            <person name="Mueller R."/>
            <person name="Wink J."/>
        </authorList>
    </citation>
    <scope>NUCLEOTIDE SEQUENCE [LARGE SCALE GENOMIC DNA]</scope>
    <source>
        <strain evidence="13 14">4NS15</strain>
    </source>
</reference>
<comment type="cofactor">
    <cofactor evidence="1">
        <name>pantetheine 4'-phosphate</name>
        <dbReference type="ChEBI" id="CHEBI:47942"/>
    </cofactor>
</comment>
<dbReference type="InterPro" id="IPR009081">
    <property type="entry name" value="PP-bd_ACP"/>
</dbReference>
<comment type="pathway">
    <text evidence="2">Antibiotic biosynthesis.</text>
</comment>
<feature type="region of interest" description="N-terminal hotdog fold" evidence="9">
    <location>
        <begin position="2557"/>
        <end position="2682"/>
    </location>
</feature>
<feature type="domain" description="Ketosynthase family 3 (KS3)" evidence="11">
    <location>
        <begin position="1705"/>
        <end position="2114"/>
    </location>
</feature>
<feature type="domain" description="Carrier" evidence="10">
    <location>
        <begin position="3289"/>
        <end position="3364"/>
    </location>
</feature>
<keyword evidence="8" id="KW-0012">Acyltransferase</keyword>
<dbReference type="PROSITE" id="PS50075">
    <property type="entry name" value="CARRIER"/>
    <property type="match status" value="2"/>
</dbReference>
<evidence type="ECO:0000259" key="10">
    <source>
        <dbReference type="PROSITE" id="PS50075"/>
    </source>
</evidence>
<dbReference type="InterPro" id="IPR013968">
    <property type="entry name" value="PKS_KR"/>
</dbReference>
<dbReference type="SMART" id="SM00827">
    <property type="entry name" value="PKS_AT"/>
    <property type="match status" value="2"/>
</dbReference>
<dbReference type="InterPro" id="IPR055123">
    <property type="entry name" value="SpnB-like_Rossmann"/>
</dbReference>
<evidence type="ECO:0000259" key="12">
    <source>
        <dbReference type="PROSITE" id="PS52019"/>
    </source>
</evidence>
<organism evidence="13 14">
    <name type="scientific">Kibdelosporangium persicum</name>
    <dbReference type="NCBI Taxonomy" id="2698649"/>
    <lineage>
        <taxon>Bacteria</taxon>
        <taxon>Bacillati</taxon>
        <taxon>Actinomycetota</taxon>
        <taxon>Actinomycetes</taxon>
        <taxon>Pseudonocardiales</taxon>
        <taxon>Pseudonocardiaceae</taxon>
        <taxon>Kibdelosporangium</taxon>
    </lineage>
</organism>
<dbReference type="SUPFAM" id="SSF51735">
    <property type="entry name" value="NAD(P)-binding Rossmann-fold domains"/>
    <property type="match status" value="4"/>
</dbReference>
<dbReference type="SMART" id="SM00823">
    <property type="entry name" value="PKS_PP"/>
    <property type="match status" value="2"/>
</dbReference>
<dbReference type="InterPro" id="IPR020806">
    <property type="entry name" value="PKS_PP-bd"/>
</dbReference>
<dbReference type="Pfam" id="PF16197">
    <property type="entry name" value="KAsynt_C_assoc"/>
    <property type="match status" value="2"/>
</dbReference>
<proteinExistence type="predicted"/>
<accession>A0ABX2F5E7</accession>
<dbReference type="Gene3D" id="1.10.1200.10">
    <property type="entry name" value="ACP-like"/>
    <property type="match status" value="2"/>
</dbReference>
<dbReference type="InterPro" id="IPR057326">
    <property type="entry name" value="KR_dom"/>
</dbReference>
<dbReference type="SMART" id="SM01294">
    <property type="entry name" value="PKS_PP_betabranch"/>
    <property type="match status" value="2"/>
</dbReference>
<dbReference type="Gene3D" id="3.10.129.110">
    <property type="entry name" value="Polyketide synthase dehydratase"/>
    <property type="match status" value="2"/>
</dbReference>
<dbReference type="Pfam" id="PF14765">
    <property type="entry name" value="PS-DH"/>
    <property type="match status" value="2"/>
</dbReference>
<evidence type="ECO:0000256" key="9">
    <source>
        <dbReference type="PROSITE-ProRule" id="PRU01363"/>
    </source>
</evidence>
<dbReference type="InterPro" id="IPR049552">
    <property type="entry name" value="PKS_DH_N"/>
</dbReference>
<dbReference type="SMART" id="SM00822">
    <property type="entry name" value="PKS_KR"/>
    <property type="match status" value="2"/>
</dbReference>
<dbReference type="PANTHER" id="PTHR43775:SF51">
    <property type="entry name" value="INACTIVE PHENOLPHTHIOCEROL SYNTHESIS POLYKETIDE SYNTHASE TYPE I PKS1-RELATED"/>
    <property type="match status" value="1"/>
</dbReference>
<dbReference type="InterPro" id="IPR015083">
    <property type="entry name" value="NorB/c/GfsB-D-like_docking"/>
</dbReference>
<dbReference type="CDD" id="cd00833">
    <property type="entry name" value="PKS"/>
    <property type="match status" value="2"/>
</dbReference>
<evidence type="ECO:0000313" key="13">
    <source>
        <dbReference type="EMBL" id="NRN66565.1"/>
    </source>
</evidence>
<dbReference type="InterPro" id="IPR036291">
    <property type="entry name" value="NAD(P)-bd_dom_sf"/>
</dbReference>
<dbReference type="InterPro" id="IPR032821">
    <property type="entry name" value="PKS_assoc"/>
</dbReference>
<dbReference type="InterPro" id="IPR042104">
    <property type="entry name" value="PKS_dehydratase_sf"/>
</dbReference>
<dbReference type="Gene3D" id="3.40.366.10">
    <property type="entry name" value="Malonyl-Coenzyme A Acyl Carrier Protein, domain 2"/>
    <property type="match status" value="2"/>
</dbReference>
<evidence type="ECO:0000259" key="11">
    <source>
        <dbReference type="PROSITE" id="PS52004"/>
    </source>
</evidence>
<feature type="domain" description="PKS/mFAS DH" evidence="12">
    <location>
        <begin position="2557"/>
        <end position="2831"/>
    </location>
</feature>
<evidence type="ECO:0000256" key="8">
    <source>
        <dbReference type="ARBA" id="ARBA00023315"/>
    </source>
</evidence>
<protein>
    <submittedName>
        <fullName evidence="13">Polyketide synthase type I</fullName>
    </submittedName>
</protein>
<dbReference type="RefSeq" id="WP_173132780.1">
    <property type="nucleotide sequence ID" value="NZ_CBCSGW010000003.1"/>
</dbReference>
<dbReference type="Pfam" id="PF22953">
    <property type="entry name" value="SpnB_Rossmann"/>
    <property type="match status" value="2"/>
</dbReference>
<dbReference type="Gene3D" id="3.30.70.3290">
    <property type="match status" value="2"/>
</dbReference>
<keyword evidence="14" id="KW-1185">Reference proteome</keyword>
<evidence type="ECO:0000256" key="1">
    <source>
        <dbReference type="ARBA" id="ARBA00001957"/>
    </source>
</evidence>
<dbReference type="PROSITE" id="PS52004">
    <property type="entry name" value="KS3_2"/>
    <property type="match status" value="2"/>
</dbReference>
<dbReference type="SMART" id="SM00825">
    <property type="entry name" value="PKS_KS"/>
    <property type="match status" value="2"/>
</dbReference>
<keyword evidence="7" id="KW-0511">Multifunctional enzyme</keyword>
<evidence type="ECO:0000256" key="7">
    <source>
        <dbReference type="ARBA" id="ARBA00023268"/>
    </source>
</evidence>
<dbReference type="SMART" id="SM00826">
    <property type="entry name" value="PKS_DH"/>
    <property type="match status" value="2"/>
</dbReference>
<feature type="active site" description="Proton acceptor; for dehydratase activity" evidence="9">
    <location>
        <position position="2589"/>
    </location>
</feature>
<name>A0ABX2F5E7_9PSEU</name>
<keyword evidence="3" id="KW-0596">Phosphopantetheine</keyword>
<dbReference type="SUPFAM" id="SSF55048">
    <property type="entry name" value="Probable ACP-binding domain of malonyl-CoA ACP transacylase"/>
    <property type="match status" value="2"/>
</dbReference>
<dbReference type="PANTHER" id="PTHR43775">
    <property type="entry name" value="FATTY ACID SYNTHASE"/>
    <property type="match status" value="1"/>
</dbReference>
<dbReference type="PROSITE" id="PS52019">
    <property type="entry name" value="PKS_MFAS_DH"/>
    <property type="match status" value="2"/>
</dbReference>
<dbReference type="InterPro" id="IPR020841">
    <property type="entry name" value="PKS_Beta-ketoAc_synthase_dom"/>
</dbReference>
<dbReference type="SUPFAM" id="SSF52151">
    <property type="entry name" value="FabD/lysophospholipase-like"/>
    <property type="match status" value="2"/>
</dbReference>
<feature type="region of interest" description="C-terminal hotdog fold" evidence="9">
    <location>
        <begin position="1055"/>
        <end position="1193"/>
    </location>
</feature>
<dbReference type="Pfam" id="PF21089">
    <property type="entry name" value="PKS_DH_N"/>
    <property type="match status" value="2"/>
</dbReference>
<dbReference type="Pfam" id="PF00698">
    <property type="entry name" value="Acyl_transf_1"/>
    <property type="match status" value="2"/>
</dbReference>
<evidence type="ECO:0000256" key="4">
    <source>
        <dbReference type="ARBA" id="ARBA00022553"/>
    </source>
</evidence>
<dbReference type="Proteomes" id="UP000763557">
    <property type="component" value="Unassembled WGS sequence"/>
</dbReference>
<dbReference type="InterPro" id="IPR050091">
    <property type="entry name" value="PKS_NRPS_Biosynth_Enz"/>
</dbReference>
<dbReference type="Gene3D" id="3.40.47.10">
    <property type="match status" value="2"/>
</dbReference>
<dbReference type="InterPro" id="IPR049551">
    <property type="entry name" value="PKS_DH_C"/>
</dbReference>
<dbReference type="InterPro" id="IPR018201">
    <property type="entry name" value="Ketoacyl_synth_AS"/>
</dbReference>
<dbReference type="PROSITE" id="PS00606">
    <property type="entry name" value="KS3_1"/>
    <property type="match status" value="2"/>
</dbReference>
<keyword evidence="4" id="KW-0597">Phosphoprotein</keyword>
<feature type="active site" description="Proton donor; for dehydratase activity" evidence="9">
    <location>
        <position position="2755"/>
    </location>
</feature>
<feature type="region of interest" description="C-terminal hotdog fold" evidence="9">
    <location>
        <begin position="2694"/>
        <end position="2831"/>
    </location>
</feature>
<evidence type="ECO:0000256" key="5">
    <source>
        <dbReference type="ARBA" id="ARBA00022679"/>
    </source>
</evidence>
<dbReference type="InterPro" id="IPR049900">
    <property type="entry name" value="PKS_mFAS_DH"/>
</dbReference>
<dbReference type="Pfam" id="PF02801">
    <property type="entry name" value="Ketoacyl-synt_C"/>
    <property type="match status" value="2"/>
</dbReference>
<dbReference type="InterPro" id="IPR016035">
    <property type="entry name" value="Acyl_Trfase/lysoPLipase"/>
</dbReference>
<dbReference type="InterPro" id="IPR006162">
    <property type="entry name" value="Ppantetheine_attach_site"/>
</dbReference>
<dbReference type="InterPro" id="IPR014043">
    <property type="entry name" value="Acyl_transferase_dom"/>
</dbReference>
<dbReference type="InterPro" id="IPR001227">
    <property type="entry name" value="Ac_transferase_dom_sf"/>
</dbReference>
<comment type="caution">
    <text evidence="13">The sequence shown here is derived from an EMBL/GenBank/DDBJ whole genome shotgun (WGS) entry which is preliminary data.</text>
</comment>
<feature type="domain" description="Ketosynthase family 3 (KS3)" evidence="11">
    <location>
        <begin position="33"/>
        <end position="461"/>
    </location>
</feature>
<dbReference type="CDD" id="cd08956">
    <property type="entry name" value="KR_3_FAS_SDR_x"/>
    <property type="match status" value="2"/>
</dbReference>
<dbReference type="Gene3D" id="3.40.50.720">
    <property type="entry name" value="NAD(P)-binding Rossmann-like Domain"/>
    <property type="match status" value="2"/>
</dbReference>
<dbReference type="InterPro" id="IPR016039">
    <property type="entry name" value="Thiolase-like"/>
</dbReference>
<dbReference type="SUPFAM" id="SSF53901">
    <property type="entry name" value="Thiolase-like"/>
    <property type="match status" value="2"/>
</dbReference>
<feature type="active site" description="Proton donor; for dehydratase activity" evidence="9">
    <location>
        <position position="1116"/>
    </location>
</feature>
<feature type="domain" description="PKS/mFAS DH" evidence="12">
    <location>
        <begin position="918"/>
        <end position="1193"/>
    </location>
</feature>
<evidence type="ECO:0000256" key="6">
    <source>
        <dbReference type="ARBA" id="ARBA00023194"/>
    </source>
</evidence>
<evidence type="ECO:0000313" key="14">
    <source>
        <dbReference type="Proteomes" id="UP000763557"/>
    </source>
</evidence>
<dbReference type="Pfam" id="PF08990">
    <property type="entry name" value="Docking"/>
    <property type="match status" value="1"/>
</dbReference>
<evidence type="ECO:0000256" key="3">
    <source>
        <dbReference type="ARBA" id="ARBA00022450"/>
    </source>
</evidence>
<dbReference type="SUPFAM" id="SSF47336">
    <property type="entry name" value="ACP-like"/>
    <property type="match status" value="2"/>
</dbReference>
<dbReference type="InterPro" id="IPR016036">
    <property type="entry name" value="Malonyl_transacylase_ACP-bd"/>
</dbReference>
<dbReference type="InterPro" id="IPR014030">
    <property type="entry name" value="Ketoacyl_synth_N"/>
</dbReference>
<sequence length="3442" mass="359057">MDNEEKLVGYLKRVTATLHQTRERLRELETAEQEPIAIVSMSCRFPGGVRSPEDLWRVVAEGVDTIGPFPTDRGWDAGSLFDADPDRPGTSYVSQGGFVHDAGAFDAGLFGISPREALAIDPQQRMALELAWEAVERAGIAPHSLRAAAVGVFIGSGSQDYYDGVAPTHMADVGDDYLSTGTAGSVISGRIAYSLGLEGPAVTIDTACSSSLVALHVACQALRQRECSLALAGGVMVMATPSPFQAFSRQRGLAPDGRCKAFSDDADGTGWSEGAGTLLLERLSDARRNGHPILAVVRGSAINSDGASNGLTAPNGLSQQRVIRQALTNAQLSPTEVDAVEGHGTGTTLGDPIEASALLATYGADRPADRPLWLGSVKSNIGHAQAAAGISGVIKMVLAMRHGVLPRTLHVSSPSGEVDWSAGAVRLLDHERPWDRAGHPRRAGVSSFGVSGTNAHVILEEAPDEEPTPVEPPNWPADVAVPLPVTGQSAAALRAQAERLKSIVDFVGTLDLGYSLATTRSPLQHRAVVLATDSATAGRGLDALVHGEPGVITGSVSQGLTAFLFSGQGAQRAGMGRELHGIFPVFAEALDTVCGVFDEHLDRPLRDVVFGDGELLDQTEYTQPALFAVEVALFRLLESWGVTPDLLMGHSIGELVAAHVAGVLSLADACALVAARGKLMQALPSGGAMVAVQATEDEVRPLLTERVSIAAINGPTSVVVSGDEDAVLAIAERLGRKNKRLRVSHAFHSPRMDDMLDEFTSVAKGLVYQAPRIPVVSNVTGELATADELRTPEYWVRHVRDAVRFRDGMGALEAAGATRFVEVGPDGVLAPLARECLTAEAAVLPLLRKDRAEAGAVLTALSELYVGGVDPDWEAVFAGRGARRIPLPTYAFQHRRYWLERRGGPDEVASAGLHAAGHPLLGAAITLAGTDGVVLTGRLSAGQQPWLADHVVGEDIMVPGTAFVELAVQAGDQVGCGRIEELTLSSPLVLPRHGGVRVQLTVGAADEVGCRAVTVHAQPEDALPDEPWTQHAAGTLAPATGRPGAELTPWPPENAQPVALDELYDNFAGTGLVYGPVFRSLHAAWRRGDEIFGEVRLPEDAPHGAERFGLHPAALDAATHALRAAGDGDGGVGLVPFSWSGVELHASGASALRVRFTQTAPETFAVTLADAAGGPVASIESNVFRALAPGAAASRPLYRLEWRPIPARPAEAGPEVVLLRSERGMDAQAVRTATRHVLEAVQSWLLAEATGPTTLVLLTSGAVSVDGEPVRDLAGAAVWGLIRSAQSEHPDRLVLLDVDDMETVNDVLPAVITAGEPQVAVRDGVPYAARLGRVSPAGGAPRFGGDAGTGTVLITGGSGALAGVLARHLVTEHGVRNLLLLSRSGATPDGLAELDAHVRAIACDVADREALAAVLAEIPAEHPLTAVVHTAGVLDDGVLTALTPERLDAVLRPKVDGALNLHELTDGLSAFVLYSSVSGVLGAPGQANYAAANAFLDALATHRRAAGQPALSLAWGLWSEVGGMGETARHAGSGMLPLSPADGLALFDAALGTDDPTAVTVKLDFGALRTSGAKALQSLVGGGSRRVAASGAERTSSSFSDLLAQMPADDRRAAVLDLVRAHTATVLAHESAADIDPSLEFHQLGFDSLTAIELRNGLNTATGLRLPATLIFDYPTPDALAGHLEEELSGSRGPAPVTVRSNGQDEPIAIVGMACRLPGGVRSPDDLWRLLAEGGDAIGEFPADRGWNVDGLFDPDGRRPGTSYVREGGFIYDAGEFDPGFFGVAPKEAPMIDPQQRLLLEAAWEALERAGIDPQSLRGSKTGVYAGVQYHDYAGASSSGSIVTGRVAYSLGLAGPAVSVDTACSSSLVALHLAAQALRQDDCSLALAGGVAVMAAPDSFVEFSRQGGLAPDGRCKAFSADADGTSWSEGVGLIVLERLSDAQRAGHPILAVVRGSAVNQDGMSNGLTAPNGPAQQRVIRQALAAAGLTESDVDAVEAHGTGTKLGDPIEAQALMATYGQADRPLWIGSVKSNLGHTQAAAGAAGIIKMVLAMRHEELPRTLHVTEPSPEVDWSAGNVRLLTEAVPWQANGHPRRAGISSFGVSGTNAHVIIEEPPAVAPRPEEAEPGSVPWLISGRSRAALAAQAEQLLNYLNDDPERNLADVGYSLATARAALEYRAAVVGSRYPEFLRGLMALVDGEDAPGVVDGVARSGGRTGFLFSGQGSQWLGMGRELAGRFPVFAAALDQVLSRLDADLSGVLWGDDPEALNQTGHTQPALFAVEVALYRLLESWGIKPDFVAGHSIGELAAAHVAGVLSLDDACTLVTARAQLMQALPAGGAMVAIAASEERVRAALTAGVDIAAVNGPNSVVVSGAQEAVVAMAEGFERTRRLRVSHAFHSSSMDPMLDDFARVAGKLTFSPPRIPIVSTVTGAADEDLCTPEYWVRQVRQPVRFHDAIKTMDALGVTRFVEVGPGGTLAALADEAVEDVVVTPVLRKDHAEPDSVLTALGRLHCDGVSVDWKAVFGERRLVELPTYPFQRQRYWLETVAGGLGPEEHPLLGSAIDLADADGLLFTGRLSVGTHPWLADHVVGRAILFPGTGLVEMAVRAGDEVGCGLVAELTIEAPLVVPDRAGVRVQFAVSAPDETGSRRFSVHSRTEDAGEHVPWTRHATGVLAPDGGRASFDLTEWPPERAEQVPLDGMYAGLTEQGLGYGPAFQGLRAAWKRGDETFAEVAVPATVQSEVDKYGIHPAVLDAALHAIGCGGSAGDEPVLPFSFERVGLHAVGTGNLRVHVRPAGTGTVSLDIADTTGQPVLSIGSLLLRPMSTAQARPAAAPPAADTLFGVDWQRSVVDEVTDVTGWSLLGPDRWGLAGALGAPIVTGIPETGVLLVPCGGDAHSDVHSEVHRVLGVMQDFLARPGGRLVVVTRGAVACDDENPGDLAGAAVSGLVRSAQAEHPDRIVLVDLDADEGMIDVSIRMLPTAVATGEPQSALRRGMVRVPRMVRVAAGTGQPWDSEGTVLITGASGALGSAVARHLAGEHGVRNLVLASRRGPDAPGAVELREELTGLGAQVALVACDVADRDAVAAMLAEHPVTAVVHTAGVLDDGVITSLTPDRVDAVLRPKVDAALNLHELTEGLSAFVLFSSAAGVLGAPGQGSYAAANAFLDALAARRRAAGLAGTSLAWGLWDTGEDGMAGKADTSRLSSTGIGALSTKEGLALLDSATALGEALLLPIRVDTRAWADQAADELPALFRGLVRSRRAAQDAPVEGRSLRERLAEMPPHKRMPTLLDLVRTHAAGILGYSGAGEIDPDRPFNEVGFDSLSAMGFRNKLTLVTGLKLPAGMIYDYPSPRVLAEHLGTELIPAEETAEAVTEDDLREILASIPVSRLRDAGLLDSLLELAGVRAEQATADAGGDQESIDAMDSEALISMALGGVEAVD</sequence>
<gene>
    <name evidence="13" type="ORF">GC106_37900</name>
</gene>
<dbReference type="InterPro" id="IPR020807">
    <property type="entry name" value="PKS_DH"/>
</dbReference>
<dbReference type="EMBL" id="JAAATY010000010">
    <property type="protein sequence ID" value="NRN66565.1"/>
    <property type="molecule type" value="Genomic_DNA"/>
</dbReference>
<keyword evidence="6" id="KW-0045">Antibiotic biosynthesis</keyword>
<dbReference type="InterPro" id="IPR036736">
    <property type="entry name" value="ACP-like_sf"/>
</dbReference>
<keyword evidence="5" id="KW-0808">Transferase</keyword>
<feature type="region of interest" description="N-terminal hotdog fold" evidence="9">
    <location>
        <begin position="918"/>
        <end position="1043"/>
    </location>
</feature>
<feature type="domain" description="Carrier" evidence="10">
    <location>
        <begin position="1613"/>
        <end position="1688"/>
    </location>
</feature>
<feature type="active site" description="Proton acceptor; for dehydratase activity" evidence="9">
    <location>
        <position position="950"/>
    </location>
</feature>
<dbReference type="Pfam" id="PF00109">
    <property type="entry name" value="ketoacyl-synt"/>
    <property type="match status" value="2"/>
</dbReference>
<dbReference type="InterPro" id="IPR014031">
    <property type="entry name" value="Ketoacyl_synth_C"/>
</dbReference>
<evidence type="ECO:0000256" key="2">
    <source>
        <dbReference type="ARBA" id="ARBA00004792"/>
    </source>
</evidence>
<dbReference type="Pfam" id="PF00550">
    <property type="entry name" value="PP-binding"/>
    <property type="match status" value="2"/>
</dbReference>
<dbReference type="Pfam" id="PF08659">
    <property type="entry name" value="KR"/>
    <property type="match status" value="2"/>
</dbReference>
<dbReference type="PROSITE" id="PS00012">
    <property type="entry name" value="PHOSPHOPANTETHEINE"/>
    <property type="match status" value="1"/>
</dbReference>